<dbReference type="HOGENOM" id="CLU_049421_4_0_0"/>
<evidence type="ECO:0000256" key="3">
    <source>
        <dbReference type="ARBA" id="ARBA00022519"/>
    </source>
</evidence>
<gene>
    <name evidence="8" type="ORF">J421_2586</name>
</gene>
<evidence type="ECO:0000313" key="8">
    <source>
        <dbReference type="EMBL" id="AHG90123.1"/>
    </source>
</evidence>
<dbReference type="PIRSF" id="PIRSF026649">
    <property type="entry name" value="MsbB"/>
    <property type="match status" value="1"/>
</dbReference>
<proteinExistence type="predicted"/>
<dbReference type="KEGG" id="gba:J421_2586"/>
<dbReference type="CDD" id="cd07984">
    <property type="entry name" value="LPLAT_LABLAT-like"/>
    <property type="match status" value="1"/>
</dbReference>
<evidence type="ECO:0000256" key="4">
    <source>
        <dbReference type="ARBA" id="ARBA00022679"/>
    </source>
</evidence>
<keyword evidence="2" id="KW-1003">Cell membrane</keyword>
<dbReference type="GO" id="GO:0009247">
    <property type="term" value="P:glycolipid biosynthetic process"/>
    <property type="evidence" value="ECO:0007669"/>
    <property type="project" value="UniProtKB-ARBA"/>
</dbReference>
<dbReference type="PANTHER" id="PTHR30606:SF10">
    <property type="entry name" value="PHOSPHATIDYLINOSITOL MANNOSIDE ACYLTRANSFERASE"/>
    <property type="match status" value="1"/>
</dbReference>
<reference evidence="8 9" key="1">
    <citation type="journal article" date="2014" name="Genome Announc.">
        <title>Genome Sequence and Methylome of Soil Bacterium Gemmatirosa kalamazoonensis KBS708T, a Member of the Rarely Cultivated Gemmatimonadetes Phylum.</title>
        <authorList>
            <person name="Debruyn J.M."/>
            <person name="Radosevich M."/>
            <person name="Wommack K.E."/>
            <person name="Polson S.W."/>
            <person name="Hauser L.J."/>
            <person name="Fawaz M.N."/>
            <person name="Korlach J."/>
            <person name="Tsai Y.C."/>
        </authorList>
    </citation>
    <scope>NUCLEOTIDE SEQUENCE [LARGE SCALE GENOMIC DNA]</scope>
    <source>
        <strain evidence="8 9">KBS708</strain>
    </source>
</reference>
<comment type="subcellular location">
    <subcellularLocation>
        <location evidence="1">Cell inner membrane</location>
    </subcellularLocation>
</comment>
<evidence type="ECO:0000256" key="6">
    <source>
        <dbReference type="ARBA" id="ARBA00023315"/>
    </source>
</evidence>
<dbReference type="eggNOG" id="COG1560">
    <property type="taxonomic scope" value="Bacteria"/>
</dbReference>
<dbReference type="Pfam" id="PF03279">
    <property type="entry name" value="Lip_A_acyltrans"/>
    <property type="match status" value="1"/>
</dbReference>
<evidence type="ECO:0000313" key="9">
    <source>
        <dbReference type="Proteomes" id="UP000019151"/>
    </source>
</evidence>
<protein>
    <submittedName>
        <fullName evidence="8">Lipid A biosynthesis acyltransferase</fullName>
    </submittedName>
</protein>
<keyword evidence="6 8" id="KW-0012">Acyltransferase</keyword>
<evidence type="ECO:0000256" key="7">
    <source>
        <dbReference type="SAM" id="MobiDB-lite"/>
    </source>
</evidence>
<dbReference type="InParanoid" id="W0RL11"/>
<accession>W0RL11</accession>
<feature type="region of interest" description="Disordered" evidence="7">
    <location>
        <begin position="1"/>
        <end position="24"/>
    </location>
</feature>
<dbReference type="OrthoDB" id="9801955at2"/>
<dbReference type="EMBL" id="CP007128">
    <property type="protein sequence ID" value="AHG90123.1"/>
    <property type="molecule type" value="Genomic_DNA"/>
</dbReference>
<keyword evidence="5" id="KW-0472">Membrane</keyword>
<feature type="compositionally biased region" description="Low complexity" evidence="7">
    <location>
        <begin position="1"/>
        <end position="19"/>
    </location>
</feature>
<evidence type="ECO:0000256" key="1">
    <source>
        <dbReference type="ARBA" id="ARBA00004533"/>
    </source>
</evidence>
<dbReference type="GO" id="GO:0005886">
    <property type="term" value="C:plasma membrane"/>
    <property type="evidence" value="ECO:0007669"/>
    <property type="project" value="UniProtKB-SubCell"/>
</dbReference>
<keyword evidence="3" id="KW-0997">Cell inner membrane</keyword>
<dbReference type="AlphaFoldDB" id="W0RL11"/>
<organism evidence="8 9">
    <name type="scientific">Gemmatirosa kalamazoonensis</name>
    <dbReference type="NCBI Taxonomy" id="861299"/>
    <lineage>
        <taxon>Bacteria</taxon>
        <taxon>Pseudomonadati</taxon>
        <taxon>Gemmatimonadota</taxon>
        <taxon>Gemmatimonadia</taxon>
        <taxon>Gemmatimonadales</taxon>
        <taxon>Gemmatimonadaceae</taxon>
        <taxon>Gemmatirosa</taxon>
    </lineage>
</organism>
<sequence>MGASAPLHSAPPSAAAEVSPVDRERAAPTAAHRAEYYALRAALAGLDRLSWRRATAIGARLGRLGYAPFGIRREVVERQIAAAFPEFDAARVRQVAVASFESLGRTTVEAALLPSLGKKGVLDLFERVDGWDVLEAARAEGKGVIIVTGHLGNWEIGGSYVAARGVPIDGIARGMANPLFDRYLTETRERLGMRIVHDADAVRRTPRALRQGRAVAFLADQGALGLASTYVPFFGRLAKTPRGPAVFALRLGAPTLFAVSLRQPNGRFVLTFERVPIVDTGDRERDVDATVTRYTQALEAWVRRVPEQYFWQHRRWRHQPPDTPAHLREP</sequence>
<keyword evidence="4 8" id="KW-0808">Transferase</keyword>
<dbReference type="GO" id="GO:0016746">
    <property type="term" value="F:acyltransferase activity"/>
    <property type="evidence" value="ECO:0007669"/>
    <property type="project" value="UniProtKB-KW"/>
</dbReference>
<dbReference type="Proteomes" id="UP000019151">
    <property type="component" value="Chromosome"/>
</dbReference>
<evidence type="ECO:0000256" key="5">
    <source>
        <dbReference type="ARBA" id="ARBA00023136"/>
    </source>
</evidence>
<evidence type="ECO:0000256" key="2">
    <source>
        <dbReference type="ARBA" id="ARBA00022475"/>
    </source>
</evidence>
<dbReference type="InterPro" id="IPR004960">
    <property type="entry name" value="LipA_acyltrans"/>
</dbReference>
<keyword evidence="9" id="KW-1185">Reference proteome</keyword>
<dbReference type="PANTHER" id="PTHR30606">
    <property type="entry name" value="LIPID A BIOSYNTHESIS LAUROYL ACYLTRANSFERASE"/>
    <property type="match status" value="1"/>
</dbReference>
<dbReference type="RefSeq" id="WP_104022587.1">
    <property type="nucleotide sequence ID" value="NZ_CP007128.1"/>
</dbReference>
<dbReference type="STRING" id="861299.J421_2586"/>
<name>W0RL11_9BACT</name>